<dbReference type="AlphaFoldDB" id="A0A7X3K7D1"/>
<dbReference type="PANTHER" id="PTHR38588:SF1">
    <property type="entry name" value="BLL0334 PROTEIN"/>
    <property type="match status" value="1"/>
</dbReference>
<evidence type="ECO:0000313" key="2">
    <source>
        <dbReference type="Proteomes" id="UP000443353"/>
    </source>
</evidence>
<dbReference type="EMBL" id="WSES01000003">
    <property type="protein sequence ID" value="MVW60723.1"/>
    <property type="molecule type" value="Genomic_DNA"/>
</dbReference>
<accession>A0A7X3K7D1</accession>
<gene>
    <name evidence="1" type="ORF">GPY61_12360</name>
</gene>
<comment type="caution">
    <text evidence="1">The sequence shown here is derived from an EMBL/GenBank/DDBJ whole genome shotgun (WGS) entry which is preliminary data.</text>
</comment>
<proteinExistence type="predicted"/>
<dbReference type="RefSeq" id="WP_160408887.1">
    <property type="nucleotide sequence ID" value="NZ_WSES01000003.1"/>
</dbReference>
<dbReference type="InterPro" id="IPR023393">
    <property type="entry name" value="START-like_dom_sf"/>
</dbReference>
<reference evidence="1 2" key="1">
    <citation type="submission" date="2019-12" db="EMBL/GenBank/DDBJ databases">
        <authorList>
            <person name="Li C."/>
            <person name="Zhao J."/>
        </authorList>
    </citation>
    <scope>NUCLEOTIDE SEQUENCE [LARGE SCALE GENOMIC DNA]</scope>
    <source>
        <strain evidence="1 2">NEAU-DD11</strain>
    </source>
</reference>
<dbReference type="InterPro" id="IPR010419">
    <property type="entry name" value="CO_DH_gsu"/>
</dbReference>
<sequence>MELTDEIILPLPRDTVWAALNDPRILQAAVPGCETFDPDGDDSYKVVLAASVGPIKARFAGRMTLRDRRPPDGYALSFEGSGGAAGNAKGSADVQLYAEGDGTRLVYRSEAQVAGRLAQVGARLIDGVARKMAAAFFKRFTDALLNEQAA</sequence>
<dbReference type="SUPFAM" id="SSF55961">
    <property type="entry name" value="Bet v1-like"/>
    <property type="match status" value="1"/>
</dbReference>
<evidence type="ECO:0000313" key="1">
    <source>
        <dbReference type="EMBL" id="MVW60723.1"/>
    </source>
</evidence>
<dbReference type="PANTHER" id="PTHR38588">
    <property type="entry name" value="BLL0334 PROTEIN"/>
    <property type="match status" value="1"/>
</dbReference>
<dbReference type="Proteomes" id="UP000443353">
    <property type="component" value="Unassembled WGS sequence"/>
</dbReference>
<dbReference type="CDD" id="cd05018">
    <property type="entry name" value="CoxG"/>
    <property type="match status" value="1"/>
</dbReference>
<dbReference type="Gene3D" id="3.30.530.20">
    <property type="match status" value="1"/>
</dbReference>
<protein>
    <submittedName>
        <fullName evidence="1">Carbon monoxide dehydrogenase</fullName>
    </submittedName>
</protein>
<keyword evidence="2" id="KW-1185">Reference proteome</keyword>
<name>A0A7X3K7D1_9BURK</name>
<dbReference type="Pfam" id="PF06240">
    <property type="entry name" value="COXG"/>
    <property type="match status" value="1"/>
</dbReference>
<organism evidence="1 2">
    <name type="scientific">Massilia cellulosiltytica</name>
    <dbReference type="NCBI Taxonomy" id="2683234"/>
    <lineage>
        <taxon>Bacteria</taxon>
        <taxon>Pseudomonadati</taxon>
        <taxon>Pseudomonadota</taxon>
        <taxon>Betaproteobacteria</taxon>
        <taxon>Burkholderiales</taxon>
        <taxon>Oxalobacteraceae</taxon>
        <taxon>Telluria group</taxon>
        <taxon>Massilia</taxon>
    </lineage>
</organism>